<dbReference type="AlphaFoldDB" id="A0AAT9GSL3"/>
<dbReference type="KEGG" id="sjv:SJAV_17490"/>
<dbReference type="RefSeq" id="WP_369609369.1">
    <property type="nucleotide sequence ID" value="NZ_AP031322.1"/>
</dbReference>
<dbReference type="GeneID" id="92354702"/>
<gene>
    <name evidence="1" type="ORF">SJAV_17490</name>
</gene>
<organism evidence="1">
    <name type="scientific">Sulfurisphaera javensis</name>
    <dbReference type="NCBI Taxonomy" id="2049879"/>
    <lineage>
        <taxon>Archaea</taxon>
        <taxon>Thermoproteota</taxon>
        <taxon>Thermoprotei</taxon>
        <taxon>Sulfolobales</taxon>
        <taxon>Sulfolobaceae</taxon>
        <taxon>Sulfurisphaera</taxon>
    </lineage>
</organism>
<evidence type="ECO:0000313" key="1">
    <source>
        <dbReference type="EMBL" id="BFH73805.1"/>
    </source>
</evidence>
<protein>
    <submittedName>
        <fullName evidence="1">Uncharacterized protein</fullName>
    </submittedName>
</protein>
<proteinExistence type="predicted"/>
<name>A0AAT9GSL3_9CREN</name>
<reference evidence="1" key="1">
    <citation type="submission" date="2024-03" db="EMBL/GenBank/DDBJ databases">
        <title>Complete genome sequence of Sulfurisphaera javensis strain KD-1.</title>
        <authorList>
            <person name="Sakai H."/>
            <person name="Nur N."/>
            <person name="Suwanto A."/>
            <person name="Kurosawa N."/>
        </authorList>
    </citation>
    <scope>NUCLEOTIDE SEQUENCE</scope>
    <source>
        <strain evidence="1">KD-1</strain>
    </source>
</reference>
<accession>A0AAT9GSL3</accession>
<dbReference type="EMBL" id="AP031322">
    <property type="protein sequence ID" value="BFH73805.1"/>
    <property type="molecule type" value="Genomic_DNA"/>
</dbReference>
<sequence length="190" mass="22486">MYVTILPVETVLVDSIYESGDYYLVKLGNYYGVTKDNYITYMTENKLIALLTLYEMGLVKPRKIKEVKELVLLRLSHDDIFNNGDIVLRKKGNKEYDVISLDNLKEENLLIYDWKFNAVVLNDEEKHLTYMLTFDRCYEREEYKEAKVYECYNQFGRFYVLVDIVDCVVSQSLTVLNKISELVFNINFLK</sequence>